<protein>
    <recommendedName>
        <fullName evidence="3">DUF3047 domain-containing protein</fullName>
    </recommendedName>
</protein>
<dbReference type="RefSeq" id="WP_213042106.1">
    <property type="nucleotide sequence ID" value="NZ_CAJNBJ010000008.1"/>
</dbReference>
<evidence type="ECO:0008006" key="3">
    <source>
        <dbReference type="Google" id="ProtNLM"/>
    </source>
</evidence>
<comment type="caution">
    <text evidence="1">The sequence shown here is derived from an EMBL/GenBank/DDBJ whole genome shotgun (WGS) entry which is preliminary data.</text>
</comment>
<evidence type="ECO:0000313" key="1">
    <source>
        <dbReference type="EMBL" id="CAE6743725.1"/>
    </source>
</evidence>
<name>A0ABM8RBK2_9BACT</name>
<gene>
    <name evidence="1" type="ORF">NSPZN2_160037</name>
</gene>
<reference evidence="1 2" key="1">
    <citation type="submission" date="2021-02" db="EMBL/GenBank/DDBJ databases">
        <authorList>
            <person name="Han P."/>
        </authorList>
    </citation>
    <scope>NUCLEOTIDE SEQUENCE [LARGE SCALE GENOMIC DNA]</scope>
    <source>
        <strain evidence="1">Candidatus Nitrospira sp. ZN2</strain>
    </source>
</reference>
<proteinExistence type="predicted"/>
<dbReference type="Pfam" id="PF11249">
    <property type="entry name" value="DUF3047"/>
    <property type="match status" value="1"/>
</dbReference>
<accession>A0ABM8RBK2</accession>
<keyword evidence="2" id="KW-1185">Reference proteome</keyword>
<organism evidence="1 2">
    <name type="scientific">Nitrospira defluvii</name>
    <dbReference type="NCBI Taxonomy" id="330214"/>
    <lineage>
        <taxon>Bacteria</taxon>
        <taxon>Pseudomonadati</taxon>
        <taxon>Nitrospirota</taxon>
        <taxon>Nitrospiria</taxon>
        <taxon>Nitrospirales</taxon>
        <taxon>Nitrospiraceae</taxon>
        <taxon>Nitrospira</taxon>
    </lineage>
</organism>
<dbReference type="InterPro" id="IPR021409">
    <property type="entry name" value="DUF3047"/>
</dbReference>
<evidence type="ECO:0000313" key="2">
    <source>
        <dbReference type="Proteomes" id="UP000675880"/>
    </source>
</evidence>
<dbReference type="Proteomes" id="UP000675880">
    <property type="component" value="Unassembled WGS sequence"/>
</dbReference>
<dbReference type="EMBL" id="CAJNBJ010000008">
    <property type="protein sequence ID" value="CAE6743725.1"/>
    <property type="molecule type" value="Genomic_DNA"/>
</dbReference>
<sequence>MEMRMLVGAIGLLGLMGWSSLLGQGDVAFAAEPGVLVLEDFQSADQGGFPIDWQHENQRSQAKGRDAYKIQSEDGKKFLAAKDAGQRIKKRKIDWDPKAYPILTWRWRLHKAPNGSEPVAAVYASLDTDLMFIPVFTKYIWSAGKPEGTFVEGGMFSGSELVVQSGVLPVGEWVEERVNVYEDFKRIHKHEPQEKAWGISLFAGPGVEIDFGPVTVGPAN</sequence>